<keyword evidence="3" id="KW-1185">Reference proteome</keyword>
<dbReference type="InterPro" id="IPR026960">
    <property type="entry name" value="RVT-Znf"/>
</dbReference>
<proteinExistence type="predicted"/>
<gene>
    <name evidence="2" type="ORF">F3Y22_tig00110704pilonHSYRG00011</name>
</gene>
<feature type="domain" description="Reverse transcriptase zinc-binding" evidence="1">
    <location>
        <begin position="132"/>
        <end position="207"/>
    </location>
</feature>
<evidence type="ECO:0000259" key="1">
    <source>
        <dbReference type="Pfam" id="PF13966"/>
    </source>
</evidence>
<sequence>MWRNITHPISKPDAVFVNRIKLVLGDGKSIDFWHDFWTEVASLKESFPIMYLLALNKSGYVKDFSEKIKDTWHWSIELRRTLFVWEEEIWDSFIVLLNRATASLPSTDYVIWTGSPDGQYYPKRFCEIISSADSAENQVWNLVWAKLAPLKVESFVWKAVHGRVPTLVELLKRGVAPSNSPNYVLCCKEAESIDHLFFHCELAWSVWMKWLSLWCISFTFPGDFRSAFHAWVSCPVKLNLQPIWKLVFFIWTIRLYRNEVVFKNDKFSPDRIFDLALLGIGFWVKVNGLKRWHLVWISFIIPIWFDL</sequence>
<dbReference type="PANTHER" id="PTHR36617">
    <property type="entry name" value="PROTEIN, PUTATIVE-RELATED"/>
    <property type="match status" value="1"/>
</dbReference>
<accession>A0A6A2ZUK3</accession>
<protein>
    <recommendedName>
        <fullName evidence="1">Reverse transcriptase zinc-binding domain-containing protein</fullName>
    </recommendedName>
</protein>
<dbReference type="EMBL" id="VEPZ02001079">
    <property type="protein sequence ID" value="KAE8695580.1"/>
    <property type="molecule type" value="Genomic_DNA"/>
</dbReference>
<evidence type="ECO:0000313" key="2">
    <source>
        <dbReference type="EMBL" id="KAE8695580.1"/>
    </source>
</evidence>
<dbReference type="Pfam" id="PF13966">
    <property type="entry name" value="zf-RVT"/>
    <property type="match status" value="1"/>
</dbReference>
<reference evidence="2" key="1">
    <citation type="submission" date="2019-09" db="EMBL/GenBank/DDBJ databases">
        <title>Draft genome information of white flower Hibiscus syriacus.</title>
        <authorList>
            <person name="Kim Y.-M."/>
        </authorList>
    </citation>
    <scope>NUCLEOTIDE SEQUENCE [LARGE SCALE GENOMIC DNA]</scope>
    <source>
        <strain evidence="2">YM2019G1</strain>
    </source>
</reference>
<organism evidence="2 3">
    <name type="scientific">Hibiscus syriacus</name>
    <name type="common">Rose of Sharon</name>
    <dbReference type="NCBI Taxonomy" id="106335"/>
    <lineage>
        <taxon>Eukaryota</taxon>
        <taxon>Viridiplantae</taxon>
        <taxon>Streptophyta</taxon>
        <taxon>Embryophyta</taxon>
        <taxon>Tracheophyta</taxon>
        <taxon>Spermatophyta</taxon>
        <taxon>Magnoliopsida</taxon>
        <taxon>eudicotyledons</taxon>
        <taxon>Gunneridae</taxon>
        <taxon>Pentapetalae</taxon>
        <taxon>rosids</taxon>
        <taxon>malvids</taxon>
        <taxon>Malvales</taxon>
        <taxon>Malvaceae</taxon>
        <taxon>Malvoideae</taxon>
        <taxon>Hibiscus</taxon>
    </lineage>
</organism>
<evidence type="ECO:0000313" key="3">
    <source>
        <dbReference type="Proteomes" id="UP000436088"/>
    </source>
</evidence>
<name>A0A6A2ZUK3_HIBSY</name>
<dbReference type="Proteomes" id="UP000436088">
    <property type="component" value="Unassembled WGS sequence"/>
</dbReference>
<dbReference type="PANTHER" id="PTHR36617:SF5">
    <property type="entry name" value="OS05G0421675 PROTEIN"/>
    <property type="match status" value="1"/>
</dbReference>
<dbReference type="AlphaFoldDB" id="A0A6A2ZUK3"/>
<comment type="caution">
    <text evidence="2">The sequence shown here is derived from an EMBL/GenBank/DDBJ whole genome shotgun (WGS) entry which is preliminary data.</text>
</comment>